<feature type="compositionally biased region" description="Polar residues" evidence="1">
    <location>
        <begin position="54"/>
        <end position="70"/>
    </location>
</feature>
<feature type="compositionally biased region" description="Basic and acidic residues" evidence="1">
    <location>
        <begin position="40"/>
        <end position="50"/>
    </location>
</feature>
<evidence type="ECO:0000256" key="1">
    <source>
        <dbReference type="SAM" id="MobiDB-lite"/>
    </source>
</evidence>
<evidence type="ECO:0000313" key="2">
    <source>
        <dbReference type="EMBL" id="KAK5536068.1"/>
    </source>
</evidence>
<feature type="compositionally biased region" description="Basic and acidic residues" evidence="1">
    <location>
        <begin position="73"/>
        <end position="96"/>
    </location>
</feature>
<name>A0AAV9QAF5_9PEZI</name>
<dbReference type="AlphaFoldDB" id="A0AAV9QAF5"/>
<dbReference type="Proteomes" id="UP001345827">
    <property type="component" value="Unassembled WGS sequence"/>
</dbReference>
<dbReference type="EMBL" id="JAXLQG010000009">
    <property type="protein sequence ID" value="KAK5536068.1"/>
    <property type="molecule type" value="Genomic_DNA"/>
</dbReference>
<evidence type="ECO:0000313" key="3">
    <source>
        <dbReference type="Proteomes" id="UP001345827"/>
    </source>
</evidence>
<feature type="region of interest" description="Disordered" evidence="1">
    <location>
        <begin position="153"/>
        <end position="193"/>
    </location>
</feature>
<feature type="compositionally biased region" description="Basic residues" evidence="1">
    <location>
        <begin position="172"/>
        <end position="193"/>
    </location>
</feature>
<proteinExistence type="predicted"/>
<protein>
    <submittedName>
        <fullName evidence="2">Uncharacterized protein</fullName>
    </submittedName>
</protein>
<reference evidence="2 3" key="1">
    <citation type="submission" date="2023-06" db="EMBL/GenBank/DDBJ databases">
        <title>Black Yeasts Isolated from many extreme environments.</title>
        <authorList>
            <person name="Coleine C."/>
            <person name="Stajich J.E."/>
            <person name="Selbmann L."/>
        </authorList>
    </citation>
    <scope>NUCLEOTIDE SEQUENCE [LARGE SCALE GENOMIC DNA]</scope>
    <source>
        <strain evidence="2 3">CCFEE 5887</strain>
    </source>
</reference>
<feature type="region of interest" description="Disordered" evidence="1">
    <location>
        <begin position="1"/>
        <end position="98"/>
    </location>
</feature>
<sequence length="424" mass="48502">MSHPTDMEDGSNFWPPQVARRPQNADNDTEARTPSASDEALDRGRNDSLRPDGPTSNVATIQSLDSTTSAEEQDSRHGTSMEVPRDDSGDEYRNHATTDTTYNVRNSNQAIPAIRRHLRESRRRVEQHIDGVLVRVQHTFDDLEQRIDRACQPHNARSPVPGGNRVNDRGRSRGNVRHSRIGRRSRHRHYSRHVRARHHRYQLEPLLIVELDDSFDSPFGALDWISTVSALAYEDMRRPRQRRHPRQYEHAAPLVSPDRSYHRRGRYDPIVEFHNDRRASHTQLPEDSAKYPDAEDNQHLIHPGEPAVLVGAKSMGTCLKLLREMLHLYGPRRFRHGLYQKPREAIRMNNAHLTIARNPKVVAPEQAWRVTNVWAALIRRMCMPVNRLPAGTLLAAGCNWARMAGRSLESLEVMMVDGDDAVGL</sequence>
<accession>A0AAV9QAF5</accession>
<gene>
    <name evidence="2" type="ORF">LTR25_005970</name>
</gene>
<keyword evidence="3" id="KW-1185">Reference proteome</keyword>
<organism evidence="2 3">
    <name type="scientific">Vermiconidia calcicola</name>
    <dbReference type="NCBI Taxonomy" id="1690605"/>
    <lineage>
        <taxon>Eukaryota</taxon>
        <taxon>Fungi</taxon>
        <taxon>Dikarya</taxon>
        <taxon>Ascomycota</taxon>
        <taxon>Pezizomycotina</taxon>
        <taxon>Dothideomycetes</taxon>
        <taxon>Dothideomycetidae</taxon>
        <taxon>Mycosphaerellales</taxon>
        <taxon>Extremaceae</taxon>
        <taxon>Vermiconidia</taxon>
    </lineage>
</organism>
<comment type="caution">
    <text evidence="2">The sequence shown here is derived from an EMBL/GenBank/DDBJ whole genome shotgun (WGS) entry which is preliminary data.</text>
</comment>